<proteinExistence type="predicted"/>
<gene>
    <name evidence="1" type="ORF">Sradi_4680200</name>
</gene>
<protein>
    <submittedName>
        <fullName evidence="1">D-ribulose kinase</fullName>
    </submittedName>
</protein>
<dbReference type="EMBL" id="JACGWJ010000021">
    <property type="protein sequence ID" value="KAL0334683.1"/>
    <property type="molecule type" value="Genomic_DNA"/>
</dbReference>
<accession>A0AAW2MUQ7</accession>
<evidence type="ECO:0000313" key="1">
    <source>
        <dbReference type="EMBL" id="KAL0334683.1"/>
    </source>
</evidence>
<reference evidence="1" key="1">
    <citation type="submission" date="2020-06" db="EMBL/GenBank/DDBJ databases">
        <authorList>
            <person name="Li T."/>
            <person name="Hu X."/>
            <person name="Zhang T."/>
            <person name="Song X."/>
            <person name="Zhang H."/>
            <person name="Dai N."/>
            <person name="Sheng W."/>
            <person name="Hou X."/>
            <person name="Wei L."/>
        </authorList>
    </citation>
    <scope>NUCLEOTIDE SEQUENCE</scope>
    <source>
        <strain evidence="1">G02</strain>
        <tissue evidence="1">Leaf</tissue>
    </source>
</reference>
<keyword evidence="1" id="KW-0418">Kinase</keyword>
<organism evidence="1">
    <name type="scientific">Sesamum radiatum</name>
    <name type="common">Black benniseed</name>
    <dbReference type="NCBI Taxonomy" id="300843"/>
    <lineage>
        <taxon>Eukaryota</taxon>
        <taxon>Viridiplantae</taxon>
        <taxon>Streptophyta</taxon>
        <taxon>Embryophyta</taxon>
        <taxon>Tracheophyta</taxon>
        <taxon>Spermatophyta</taxon>
        <taxon>Magnoliopsida</taxon>
        <taxon>eudicotyledons</taxon>
        <taxon>Gunneridae</taxon>
        <taxon>Pentapetalae</taxon>
        <taxon>asterids</taxon>
        <taxon>lamiids</taxon>
        <taxon>Lamiales</taxon>
        <taxon>Pedaliaceae</taxon>
        <taxon>Sesamum</taxon>
    </lineage>
</organism>
<comment type="caution">
    <text evidence="1">The sequence shown here is derived from an EMBL/GenBank/DDBJ whole genome shotgun (WGS) entry which is preliminary data.</text>
</comment>
<keyword evidence="1" id="KW-0808">Transferase</keyword>
<name>A0AAW2MUQ7_SESRA</name>
<sequence length="83" mass="9686">MEPRLHPRPESDVEYLHGILESIARIEAKGYNLLKELGATQLKKCLLPVAAQKMRSGLRYGRECSVCPYTRRFRLKLLMELHY</sequence>
<dbReference type="GO" id="GO:0016301">
    <property type="term" value="F:kinase activity"/>
    <property type="evidence" value="ECO:0007669"/>
    <property type="project" value="UniProtKB-KW"/>
</dbReference>
<dbReference type="AlphaFoldDB" id="A0AAW2MUQ7"/>
<reference evidence="1" key="2">
    <citation type="journal article" date="2024" name="Plant">
        <title>Genomic evolution and insights into agronomic trait innovations of Sesamum species.</title>
        <authorList>
            <person name="Miao H."/>
            <person name="Wang L."/>
            <person name="Qu L."/>
            <person name="Liu H."/>
            <person name="Sun Y."/>
            <person name="Le M."/>
            <person name="Wang Q."/>
            <person name="Wei S."/>
            <person name="Zheng Y."/>
            <person name="Lin W."/>
            <person name="Duan Y."/>
            <person name="Cao H."/>
            <person name="Xiong S."/>
            <person name="Wang X."/>
            <person name="Wei L."/>
            <person name="Li C."/>
            <person name="Ma Q."/>
            <person name="Ju M."/>
            <person name="Zhao R."/>
            <person name="Li G."/>
            <person name="Mu C."/>
            <person name="Tian Q."/>
            <person name="Mei H."/>
            <person name="Zhang T."/>
            <person name="Gao T."/>
            <person name="Zhang H."/>
        </authorList>
    </citation>
    <scope>NUCLEOTIDE SEQUENCE</scope>
    <source>
        <strain evidence="1">G02</strain>
    </source>
</reference>